<dbReference type="Pfam" id="PF00023">
    <property type="entry name" value="Ank"/>
    <property type="match status" value="1"/>
</dbReference>
<evidence type="ECO:0000256" key="1">
    <source>
        <dbReference type="ARBA" id="ARBA00022737"/>
    </source>
</evidence>
<dbReference type="AlphaFoldDB" id="A0A4W4GPU5"/>
<dbReference type="SMART" id="SM00248">
    <property type="entry name" value="ANK"/>
    <property type="match status" value="3"/>
</dbReference>
<evidence type="ECO:0000259" key="5">
    <source>
        <dbReference type="PROSITE" id="PS50097"/>
    </source>
</evidence>
<evidence type="ECO:0000313" key="6">
    <source>
        <dbReference type="Ensembl" id="ENSEEEP00000040479.2"/>
    </source>
</evidence>
<dbReference type="PROSITE" id="PS50297">
    <property type="entry name" value="ANK_REP_REGION"/>
    <property type="match status" value="1"/>
</dbReference>
<dbReference type="GeneTree" id="ENSGT00940000157661"/>
<accession>A0A4W4GPU5</accession>
<dbReference type="FunFam" id="1.10.20.10:FF:000057">
    <property type="entry name" value="ankyrin repeat and BTB/POZ domain-containing protein 2"/>
    <property type="match status" value="1"/>
</dbReference>
<name>A0A4W4GPU5_ELEEL</name>
<reference evidence="6" key="3">
    <citation type="submission" date="2020-05" db="EMBL/GenBank/DDBJ databases">
        <title>Electrophorus electricus (electric eel) genome, fEleEle1, primary haplotype.</title>
        <authorList>
            <person name="Myers G."/>
            <person name="Meyer A."/>
            <person name="Fedrigo O."/>
            <person name="Formenti G."/>
            <person name="Rhie A."/>
            <person name="Tracey A."/>
            <person name="Sims Y."/>
            <person name="Jarvis E.D."/>
        </authorList>
    </citation>
    <scope>NUCLEOTIDE SEQUENCE [LARGE SCALE GENOMIC DNA]</scope>
</reference>
<dbReference type="FunFam" id="1.25.40.20:FF:000045">
    <property type="entry name" value="Ankyrin repeat and BTB/POZ domain-containing protein 2"/>
    <property type="match status" value="1"/>
</dbReference>
<dbReference type="Pfam" id="PF00651">
    <property type="entry name" value="BTB"/>
    <property type="match status" value="1"/>
</dbReference>
<feature type="repeat" description="ANK" evidence="3">
    <location>
        <begin position="515"/>
        <end position="547"/>
    </location>
</feature>
<evidence type="ECO:0000256" key="2">
    <source>
        <dbReference type="ARBA" id="ARBA00023043"/>
    </source>
</evidence>
<dbReference type="PANTHER" id="PTHR46071">
    <property type="entry name" value="ANKYRIN REPEAT AND BTB/POZ DOMAIN-CONTAINING"/>
    <property type="match status" value="1"/>
</dbReference>
<dbReference type="PROSITE" id="PS50088">
    <property type="entry name" value="ANK_REPEAT"/>
    <property type="match status" value="1"/>
</dbReference>
<keyword evidence="7" id="KW-1185">Reference proteome</keyword>
<protein>
    <recommendedName>
        <fullName evidence="5">BTB domain-containing protein</fullName>
    </recommendedName>
</protein>
<dbReference type="InterPro" id="IPR009072">
    <property type="entry name" value="Histone-fold"/>
</dbReference>
<dbReference type="SUPFAM" id="SSF48403">
    <property type="entry name" value="Ankyrin repeat"/>
    <property type="match status" value="1"/>
</dbReference>
<evidence type="ECO:0000313" key="7">
    <source>
        <dbReference type="Proteomes" id="UP000314983"/>
    </source>
</evidence>
<dbReference type="Pfam" id="PF26281">
    <property type="entry name" value="Histone_ABTB"/>
    <property type="match status" value="1"/>
</dbReference>
<dbReference type="Proteomes" id="UP000314983">
    <property type="component" value="Chromosome 21"/>
</dbReference>
<dbReference type="GO" id="GO:0046982">
    <property type="term" value="F:protein heterodimerization activity"/>
    <property type="evidence" value="ECO:0007669"/>
    <property type="project" value="InterPro"/>
</dbReference>
<dbReference type="SUPFAM" id="SSF54695">
    <property type="entry name" value="POZ domain"/>
    <property type="match status" value="1"/>
</dbReference>
<dbReference type="PANTHER" id="PTHR46071:SF3">
    <property type="entry name" value="ANKYRIN REPEAT AND BTB_POZ DOMAIN-CONTAINING PROTEIN 2"/>
    <property type="match status" value="1"/>
</dbReference>
<dbReference type="InterPro" id="IPR036770">
    <property type="entry name" value="Ankyrin_rpt-contain_sf"/>
</dbReference>
<evidence type="ECO:0000256" key="4">
    <source>
        <dbReference type="SAM" id="MobiDB-lite"/>
    </source>
</evidence>
<dbReference type="Gene3D" id="3.30.710.10">
    <property type="entry name" value="Potassium Channel Kv1.1, Chain A"/>
    <property type="match status" value="1"/>
</dbReference>
<feature type="region of interest" description="Disordered" evidence="4">
    <location>
        <begin position="667"/>
        <end position="690"/>
    </location>
</feature>
<proteinExistence type="predicted"/>
<feature type="domain" description="BTB" evidence="5">
    <location>
        <begin position="830"/>
        <end position="887"/>
    </location>
</feature>
<gene>
    <name evidence="6" type="primary">abtb2a</name>
</gene>
<dbReference type="PROSITE" id="PS50097">
    <property type="entry name" value="BTB"/>
    <property type="match status" value="1"/>
</dbReference>
<dbReference type="InterPro" id="IPR002110">
    <property type="entry name" value="Ankyrin_rpt"/>
</dbReference>
<dbReference type="InterPro" id="IPR052089">
    <property type="entry name" value="Ankyrin-BTB/POZ_domain"/>
</dbReference>
<dbReference type="InterPro" id="IPR000210">
    <property type="entry name" value="BTB/POZ_dom"/>
</dbReference>
<evidence type="ECO:0000256" key="3">
    <source>
        <dbReference type="PROSITE-ProRule" id="PRU00023"/>
    </source>
</evidence>
<dbReference type="Gene3D" id="1.25.40.20">
    <property type="entry name" value="Ankyrin repeat-containing domain"/>
    <property type="match status" value="1"/>
</dbReference>
<dbReference type="SUPFAM" id="SSF47113">
    <property type="entry name" value="Histone-fold"/>
    <property type="match status" value="2"/>
</dbReference>
<dbReference type="SMART" id="SM00225">
    <property type="entry name" value="BTB"/>
    <property type="match status" value="1"/>
</dbReference>
<reference evidence="7" key="1">
    <citation type="journal article" date="2014" name="Science">
        <title>Nonhuman genetics. Genomic basis for the convergent evolution of electric organs.</title>
        <authorList>
            <person name="Gallant J.R."/>
            <person name="Traeger L.L."/>
            <person name="Volkening J.D."/>
            <person name="Moffett H."/>
            <person name="Chen P.H."/>
            <person name="Novina C.D."/>
            <person name="Phillips G.N.Jr."/>
            <person name="Anand R."/>
            <person name="Wells G.B."/>
            <person name="Pinch M."/>
            <person name="Guth R."/>
            <person name="Unguez G.A."/>
            <person name="Albert J.S."/>
            <person name="Zakon H.H."/>
            <person name="Samanta M.P."/>
            <person name="Sussman M.R."/>
        </authorList>
    </citation>
    <scope>NUCLEOTIDE SEQUENCE [LARGE SCALE GENOMIC DNA]</scope>
</reference>
<reference evidence="6" key="5">
    <citation type="submission" date="2025-09" db="UniProtKB">
        <authorList>
            <consortium name="Ensembl"/>
        </authorList>
    </citation>
    <scope>IDENTIFICATION</scope>
</reference>
<keyword evidence="1" id="KW-0677">Repeat</keyword>
<dbReference type="Pfam" id="PF12796">
    <property type="entry name" value="Ank_2"/>
    <property type="match status" value="1"/>
</dbReference>
<dbReference type="Gene3D" id="1.10.20.10">
    <property type="entry name" value="Histone, subunit A"/>
    <property type="match status" value="1"/>
</dbReference>
<dbReference type="InterPro" id="IPR011333">
    <property type="entry name" value="SKP1/BTB/POZ_sf"/>
</dbReference>
<reference evidence="7" key="2">
    <citation type="journal article" date="2017" name="Sci. Adv.">
        <title>A tail of two voltages: Proteomic comparison of the three electric organs of the electric eel.</title>
        <authorList>
            <person name="Traeger L.L."/>
            <person name="Sabat G."/>
            <person name="Barrett-Wilt G.A."/>
            <person name="Wells G.B."/>
            <person name="Sussman M.R."/>
        </authorList>
    </citation>
    <scope>NUCLEOTIDE SEQUENCE [LARGE SCALE GENOMIC DNA]</scope>
</reference>
<feature type="compositionally biased region" description="Low complexity" evidence="4">
    <location>
        <begin position="673"/>
        <end position="682"/>
    </location>
</feature>
<keyword evidence="2 3" id="KW-0040">ANK repeat</keyword>
<organism evidence="6 7">
    <name type="scientific">Electrophorus electricus</name>
    <name type="common">Electric eel</name>
    <name type="synonym">Gymnotus electricus</name>
    <dbReference type="NCBI Taxonomy" id="8005"/>
    <lineage>
        <taxon>Eukaryota</taxon>
        <taxon>Metazoa</taxon>
        <taxon>Chordata</taxon>
        <taxon>Craniata</taxon>
        <taxon>Vertebrata</taxon>
        <taxon>Euteleostomi</taxon>
        <taxon>Actinopterygii</taxon>
        <taxon>Neopterygii</taxon>
        <taxon>Teleostei</taxon>
        <taxon>Ostariophysi</taxon>
        <taxon>Gymnotiformes</taxon>
        <taxon>Gymnotoidei</taxon>
        <taxon>Gymnotidae</taxon>
        <taxon>Electrophorus</taxon>
    </lineage>
</organism>
<dbReference type="Ensembl" id="ENSEEET00000040943.2">
    <property type="protein sequence ID" value="ENSEEEP00000040479.2"/>
    <property type="gene ID" value="ENSEEEG00000019122.2"/>
</dbReference>
<dbReference type="CDD" id="cd22913">
    <property type="entry name" value="HFD_ABTB2-like"/>
    <property type="match status" value="1"/>
</dbReference>
<dbReference type="InterPro" id="IPR059008">
    <property type="entry name" value="ABTB2/3_histone"/>
</dbReference>
<sequence>HFLLNHNYRDVKAVNIKTLEDLTLDSGYGAGDSYRSLSLSSSKSNSHVISFPNRGNWWQYSGSMNSRNDSWDTVNTVLPEDLEEIFSKCPRLPDLEEIPWTDDEVDFVLRKAAGEGVPFTKEFVRRFSALLGRALLRIGREAQRLSVLHCRCTRFEVQSAIRLVMSWALAESCVTATVKAISLYSMSSGEVLRKSKSSRCRLTLSVGRFFRWMVDTRIAVRIHEHAAICLASSMENLVEEIAGRVLLTHGCIIGCPVPADALEGVVNNDAELYGLLQNYEHLICGKNANGELSLPTHFSPYAEGPVPGAESREEACAELELRTLEQALLATCVGSILELSDLVARAMHHMQRLVSGGRVLSLGRPSHRQPLSWSPDALHTLYYFLHSPQMESLENPNLEPPRMALSKERPFPLLPPLMEWMRVAIVHAEHRRSLLVDSDDVRQTARLLLPGLDCEPRQLKPECCFSSFKRLDSKSASEKFHLDLGFRMLNCGRTDLIGQAVQLLGPDGVNTLDDQGMTPLMYACSAGDEALVHMLIQAGADLDIVPGCSPKHPSVHPDSRHRVALTFAVLYGHISVVQGERRCVRVCLCVCVCLGNYEMVSLLLSRGADPMLPAHSGSSLSSSLYENMSCFSHAAAHGHRNVLRKLLTQPHRLQEDVLSLEEILAEGVEEEPGSPGKEGPWPVSTPREGATPCLSRARSRALQEASLHSAEHGYLDVSMELRALGVPWRLHVWLESVRAAHHQSRAELLLSLLKDFISVWEEKIREELVSDGLPLLFSILRTTKSKEIREQLGAICSLCYGSAAPPPIPTATDTPAAQLDAHFLNNSEMSDVTFLVEGRLFYAHRVLLMSVSQRFKDLLSFHWSNGTSNHNIIEITDIKHNTFQVIYMSNQLFNFQLLLVAHAFQLSTLKRRCEIHCSERMTVHIHQKSGQELLASACTPTQEPDTLHGLQVVLASRIRSFCSPATI</sequence>
<reference evidence="6" key="4">
    <citation type="submission" date="2025-08" db="UniProtKB">
        <authorList>
            <consortium name="Ensembl"/>
        </authorList>
    </citation>
    <scope>IDENTIFICATION</scope>
</reference>